<dbReference type="Pfam" id="PF17772">
    <property type="entry name" value="zf-MYST"/>
    <property type="match status" value="1"/>
</dbReference>
<keyword evidence="9" id="KW-0007">Acetylation</keyword>
<reference evidence="15" key="1">
    <citation type="submission" date="2022-03" db="EMBL/GenBank/DDBJ databases">
        <authorList>
            <person name="Legras J.-L."/>
            <person name="Devillers H."/>
            <person name="Grondin C."/>
        </authorList>
    </citation>
    <scope>NUCLEOTIDE SEQUENCE</scope>
    <source>
        <strain evidence="15">CLIB 1423</strain>
    </source>
</reference>
<evidence type="ECO:0000313" key="16">
    <source>
        <dbReference type="Proteomes" id="UP000837801"/>
    </source>
</evidence>
<evidence type="ECO:0000259" key="14">
    <source>
        <dbReference type="PROSITE" id="PS51726"/>
    </source>
</evidence>
<keyword evidence="7" id="KW-0862">Zinc</keyword>
<dbReference type="OrthoDB" id="787137at2759"/>
<feature type="compositionally biased region" description="Basic and acidic residues" evidence="13">
    <location>
        <begin position="849"/>
        <end position="859"/>
    </location>
</feature>
<dbReference type="GO" id="GO:1990467">
    <property type="term" value="C:NuA3a histone acetyltransferase complex"/>
    <property type="evidence" value="ECO:0007669"/>
    <property type="project" value="TreeGrafter"/>
</dbReference>
<gene>
    <name evidence="15" type="ORF">CLIB1423_19S02234</name>
</gene>
<feature type="compositionally biased region" description="Polar residues" evidence="13">
    <location>
        <begin position="67"/>
        <end position="76"/>
    </location>
</feature>
<accession>A0A9P0W0D0</accession>
<keyword evidence="5" id="KW-0479">Metal-binding</keyword>
<comment type="catalytic activity">
    <reaction evidence="12">
        <text>L-lysyl-[protein] + acetyl-CoA = N(6)-acetyl-L-lysyl-[protein] + CoA + H(+)</text>
        <dbReference type="Rhea" id="RHEA:45948"/>
        <dbReference type="Rhea" id="RHEA-COMP:9752"/>
        <dbReference type="Rhea" id="RHEA-COMP:10731"/>
        <dbReference type="ChEBI" id="CHEBI:15378"/>
        <dbReference type="ChEBI" id="CHEBI:29969"/>
        <dbReference type="ChEBI" id="CHEBI:57287"/>
        <dbReference type="ChEBI" id="CHEBI:57288"/>
        <dbReference type="ChEBI" id="CHEBI:61930"/>
        <dbReference type="EC" id="2.3.1.48"/>
    </reaction>
</comment>
<feature type="region of interest" description="Disordered" evidence="13">
    <location>
        <begin position="52"/>
        <end position="83"/>
    </location>
</feature>
<feature type="region of interest" description="Disordered" evidence="13">
    <location>
        <begin position="749"/>
        <end position="859"/>
    </location>
</feature>
<dbReference type="AlphaFoldDB" id="A0A9P0W0D0"/>
<dbReference type="FunFam" id="3.30.60.60:FF:000001">
    <property type="entry name" value="Histone acetyltransferase"/>
    <property type="match status" value="1"/>
</dbReference>
<dbReference type="InterPro" id="IPR040706">
    <property type="entry name" value="Zf-MYST"/>
</dbReference>
<dbReference type="InterPro" id="IPR036388">
    <property type="entry name" value="WH-like_DNA-bd_sf"/>
</dbReference>
<dbReference type="InterPro" id="IPR050603">
    <property type="entry name" value="MYST_HAT"/>
</dbReference>
<feature type="region of interest" description="Disordered" evidence="13">
    <location>
        <begin position="95"/>
        <end position="132"/>
    </location>
</feature>
<dbReference type="PANTHER" id="PTHR10615">
    <property type="entry name" value="HISTONE ACETYLTRANSFERASE"/>
    <property type="match status" value="1"/>
</dbReference>
<keyword evidence="10 12" id="KW-0539">Nucleus</keyword>
<keyword evidence="4" id="KW-0808">Transferase</keyword>
<organism evidence="15 16">
    <name type="scientific">[Candida] railenensis</name>
    <dbReference type="NCBI Taxonomy" id="45579"/>
    <lineage>
        <taxon>Eukaryota</taxon>
        <taxon>Fungi</taxon>
        <taxon>Dikarya</taxon>
        <taxon>Ascomycota</taxon>
        <taxon>Saccharomycotina</taxon>
        <taxon>Pichiomycetes</taxon>
        <taxon>Debaryomycetaceae</taxon>
        <taxon>Kurtzmaniella</taxon>
    </lineage>
</organism>
<dbReference type="GO" id="GO:0003682">
    <property type="term" value="F:chromatin binding"/>
    <property type="evidence" value="ECO:0007669"/>
    <property type="project" value="TreeGrafter"/>
</dbReference>
<evidence type="ECO:0000256" key="12">
    <source>
        <dbReference type="RuleBase" id="RU361211"/>
    </source>
</evidence>
<dbReference type="GO" id="GO:0004402">
    <property type="term" value="F:histone acetyltransferase activity"/>
    <property type="evidence" value="ECO:0007669"/>
    <property type="project" value="InterPro"/>
</dbReference>
<dbReference type="Proteomes" id="UP000837801">
    <property type="component" value="Unassembled WGS sequence"/>
</dbReference>
<feature type="active site" description="Proton donor/acceptor" evidence="11">
    <location>
        <position position="534"/>
    </location>
</feature>
<feature type="compositionally biased region" description="Acidic residues" evidence="13">
    <location>
        <begin position="759"/>
        <end position="800"/>
    </location>
</feature>
<evidence type="ECO:0000256" key="13">
    <source>
        <dbReference type="SAM" id="MobiDB-lite"/>
    </source>
</evidence>
<dbReference type="PROSITE" id="PS51726">
    <property type="entry name" value="MYST_HAT"/>
    <property type="match status" value="1"/>
</dbReference>
<evidence type="ECO:0000256" key="1">
    <source>
        <dbReference type="ARBA" id="ARBA00004123"/>
    </source>
</evidence>
<dbReference type="GO" id="GO:0008270">
    <property type="term" value="F:zinc ion binding"/>
    <property type="evidence" value="ECO:0007669"/>
    <property type="project" value="UniProtKB-KW"/>
</dbReference>
<protein>
    <recommendedName>
        <fullName evidence="3 12">Histone acetyltransferase</fullName>
        <ecNumber evidence="3 12">2.3.1.48</ecNumber>
    </recommendedName>
</protein>
<keyword evidence="16" id="KW-1185">Reference proteome</keyword>
<dbReference type="GO" id="GO:0031507">
    <property type="term" value="P:heterochromatin formation"/>
    <property type="evidence" value="ECO:0007669"/>
    <property type="project" value="UniProtKB-ARBA"/>
</dbReference>
<dbReference type="Gene3D" id="1.10.10.10">
    <property type="entry name" value="Winged helix-like DNA-binding domain superfamily/Winged helix DNA-binding domain"/>
    <property type="match status" value="1"/>
</dbReference>
<evidence type="ECO:0000256" key="4">
    <source>
        <dbReference type="ARBA" id="ARBA00022679"/>
    </source>
</evidence>
<feature type="region of interest" description="Disordered" evidence="13">
    <location>
        <begin position="324"/>
        <end position="348"/>
    </location>
</feature>
<sequence length="859" mass="97636">MKKLLDSLRIPDNRIFSDIVAGISNVSNGRSDKPEKENTSLGELGALYSDAIPVAAGPGSGPADQGTELSSNSDGSRSLRKRNSAISTYSVKALIKQQESQHRSSTTPRRRLANGGRDRVRQLEPGMPPSVVVNRSSRHFNVLIRYKIPMDKKSNVIQRHAATTVNGPVANGDNTHSHPRTTQVSAVHKGQLNGYSLSPAQMRYGPELKKRGRPRKLGQPLSKYLLRKLQQELEMANGMATDVNKYVSEADYSTSDTTDYSEHVELSSNQVQNDVDPFEELPYKGLLPFPDCIINETDPTKEDRSLFQSLLQQGEALREKMASLETGEQSETTNDVGEAAAEEDEGSRITNRSKISKIQFREFEIDTWYTAPYPEEYSQCPKLYICEFCLKYMNSPTSFERHSLKNCNLSNHHPPGIEIYRDQKQKLSVWEVDGRKNIHYCQNLCLLAKLFLNSKTLYYDVEPFIFYVLTEIDSQDESKYHFVGYFSKEKLNNSDYNVSCILTLPIYQRKGYGNFLISFSYLLSRREFKFGTPEKPLSDLGLVSYRNYWKVTIAFTLRKLYDKYKDEKQFSLSIDSISKLTGMIPSDVVVGMEQVKSLVRSQKTGKFGIMINLPIIDAVIAKWKQKGYVWIDESKLIWKPMLFGPSGGINSAPTIPLNQTNLLATPSNSISHIVNFLKDDINNPFSFEEEAFKEIEQEIQNVGAEANGANEIENEDEDSLIVCHPDMVSLPNVPKRILTEVSGLETTSLKEQQNKVFMEVEEEEEEEEEEEIDEDDEEEEDEEYSEFEEISDIELPEEDQSDTRTARRKLVGGVDEEEEEDEGDEELEEEDEHEEDLDDADSDSSSSDVHIKERKNGRY</sequence>
<dbReference type="PANTHER" id="PTHR10615:SF161">
    <property type="entry name" value="HISTONE ACETYLTRANSFERASE KAT7"/>
    <property type="match status" value="1"/>
</dbReference>
<dbReference type="EMBL" id="CAKXYY010000019">
    <property type="protein sequence ID" value="CAH2354903.1"/>
    <property type="molecule type" value="Genomic_DNA"/>
</dbReference>
<dbReference type="Pfam" id="PF01853">
    <property type="entry name" value="MOZ_SAS"/>
    <property type="match status" value="1"/>
</dbReference>
<dbReference type="GO" id="GO:0006357">
    <property type="term" value="P:regulation of transcription by RNA polymerase II"/>
    <property type="evidence" value="ECO:0007669"/>
    <property type="project" value="TreeGrafter"/>
</dbReference>
<dbReference type="SUPFAM" id="SSF55729">
    <property type="entry name" value="Acyl-CoA N-acyltransferases (Nat)"/>
    <property type="match status" value="1"/>
</dbReference>
<dbReference type="Gene3D" id="3.30.60.60">
    <property type="entry name" value="N-acetyl transferase-like"/>
    <property type="match status" value="1"/>
</dbReference>
<evidence type="ECO:0000256" key="5">
    <source>
        <dbReference type="ARBA" id="ARBA00022723"/>
    </source>
</evidence>
<comment type="similarity">
    <text evidence="2 12">Belongs to the MYST (SAS/MOZ) family.</text>
</comment>
<dbReference type="EC" id="2.3.1.48" evidence="3 12"/>
<keyword evidence="8" id="KW-0156">Chromatin regulator</keyword>
<evidence type="ECO:0000256" key="11">
    <source>
        <dbReference type="PIRSR" id="PIRSR602717-51"/>
    </source>
</evidence>
<dbReference type="GO" id="GO:0005634">
    <property type="term" value="C:nucleus"/>
    <property type="evidence" value="ECO:0007669"/>
    <property type="project" value="UniProtKB-SubCell"/>
</dbReference>
<comment type="subcellular location">
    <subcellularLocation>
        <location evidence="1 12">Nucleus</location>
    </subcellularLocation>
</comment>
<dbReference type="Gene3D" id="3.40.630.30">
    <property type="match status" value="1"/>
</dbReference>
<feature type="compositionally biased region" description="Polar residues" evidence="13">
    <location>
        <begin position="326"/>
        <end position="335"/>
    </location>
</feature>
<comment type="caution">
    <text evidence="15">The sequence shown here is derived from an EMBL/GenBank/DDBJ whole genome shotgun (WGS) entry which is preliminary data.</text>
</comment>
<feature type="domain" description="MYST-type HAT" evidence="14">
    <location>
        <begin position="350"/>
        <end position="640"/>
    </location>
</feature>
<name>A0A9P0W0D0_9ASCO</name>
<dbReference type="FunFam" id="3.40.630.30:FF:000001">
    <property type="entry name" value="Histone acetyltransferase"/>
    <property type="match status" value="1"/>
</dbReference>
<evidence type="ECO:0000256" key="7">
    <source>
        <dbReference type="ARBA" id="ARBA00022833"/>
    </source>
</evidence>
<keyword evidence="6" id="KW-0863">Zinc-finger</keyword>
<evidence type="ECO:0000256" key="2">
    <source>
        <dbReference type="ARBA" id="ARBA00010107"/>
    </source>
</evidence>
<evidence type="ECO:0000256" key="10">
    <source>
        <dbReference type="ARBA" id="ARBA00023242"/>
    </source>
</evidence>
<dbReference type="InterPro" id="IPR002717">
    <property type="entry name" value="HAT_MYST-type"/>
</dbReference>
<evidence type="ECO:0000256" key="9">
    <source>
        <dbReference type="ARBA" id="ARBA00022990"/>
    </source>
</evidence>
<proteinExistence type="inferred from homology"/>
<evidence type="ECO:0000313" key="15">
    <source>
        <dbReference type="EMBL" id="CAH2354903.1"/>
    </source>
</evidence>
<evidence type="ECO:0000256" key="6">
    <source>
        <dbReference type="ARBA" id="ARBA00022771"/>
    </source>
</evidence>
<dbReference type="GO" id="GO:0003712">
    <property type="term" value="F:transcription coregulator activity"/>
    <property type="evidence" value="ECO:0007669"/>
    <property type="project" value="TreeGrafter"/>
</dbReference>
<feature type="compositionally biased region" description="Acidic residues" evidence="13">
    <location>
        <begin position="814"/>
        <end position="842"/>
    </location>
</feature>
<evidence type="ECO:0000256" key="3">
    <source>
        <dbReference type="ARBA" id="ARBA00013184"/>
    </source>
</evidence>
<evidence type="ECO:0000256" key="8">
    <source>
        <dbReference type="ARBA" id="ARBA00022853"/>
    </source>
</evidence>
<dbReference type="InterPro" id="IPR016181">
    <property type="entry name" value="Acyl_CoA_acyltransferase"/>
</dbReference>